<sequence length="264" mass="28843">KRVSMVNLQRVLLLAVTFIAVDKLCNAADEMSREQIIARGHRKSMDANHEGVLADPTSERRMESGEASEQRKDENVNSTDHQDSVQGNTSQGDTPAQENASEEQASNSTEEQTLGSPADHGQYNTRYNKEADNSIQEEDSKGTIHAIFEEVNTSEENTDRSTEGGKNVSEGHSRKSTTEKSMGSTAEETSDRFNALEEQYSAPTDEVNSDGQLPQTSQPHNLSKGITTMHTDGENDGTTDVQPSEEGNVSEEQISKPGEADHES</sequence>
<evidence type="ECO:0000313" key="3">
    <source>
        <dbReference type="EMBL" id="JAP88433.1"/>
    </source>
</evidence>
<feature type="non-terminal residue" evidence="3">
    <location>
        <position position="264"/>
    </location>
</feature>
<feature type="region of interest" description="Disordered" evidence="1">
    <location>
        <begin position="39"/>
        <end position="264"/>
    </location>
</feature>
<evidence type="ECO:0008006" key="4">
    <source>
        <dbReference type="Google" id="ProtNLM"/>
    </source>
</evidence>
<evidence type="ECO:0000256" key="2">
    <source>
        <dbReference type="SAM" id="SignalP"/>
    </source>
</evidence>
<feature type="non-terminal residue" evidence="3">
    <location>
        <position position="1"/>
    </location>
</feature>
<dbReference type="EMBL" id="GEDV01000124">
    <property type="protein sequence ID" value="JAP88433.1"/>
    <property type="molecule type" value="Transcribed_RNA"/>
</dbReference>
<organism evidence="3">
    <name type="scientific">Rhipicephalus appendiculatus</name>
    <name type="common">Brown ear tick</name>
    <dbReference type="NCBI Taxonomy" id="34631"/>
    <lineage>
        <taxon>Eukaryota</taxon>
        <taxon>Metazoa</taxon>
        <taxon>Ecdysozoa</taxon>
        <taxon>Arthropoda</taxon>
        <taxon>Chelicerata</taxon>
        <taxon>Arachnida</taxon>
        <taxon>Acari</taxon>
        <taxon>Parasitiformes</taxon>
        <taxon>Ixodida</taxon>
        <taxon>Ixodoidea</taxon>
        <taxon>Ixodidae</taxon>
        <taxon>Rhipicephalinae</taxon>
        <taxon>Rhipicephalus</taxon>
        <taxon>Rhipicephalus</taxon>
    </lineage>
</organism>
<dbReference type="AlphaFoldDB" id="A0A131ZAR3"/>
<evidence type="ECO:0000256" key="1">
    <source>
        <dbReference type="SAM" id="MobiDB-lite"/>
    </source>
</evidence>
<keyword evidence="2" id="KW-0732">Signal</keyword>
<name>A0A131ZAR3_RHIAP</name>
<feature type="chain" id="PRO_5007287177" description="Mucin" evidence="2">
    <location>
        <begin position="28"/>
        <end position="264"/>
    </location>
</feature>
<protein>
    <recommendedName>
        <fullName evidence="4">Mucin</fullName>
    </recommendedName>
</protein>
<feature type="compositionally biased region" description="Polar residues" evidence="1">
    <location>
        <begin position="209"/>
        <end position="252"/>
    </location>
</feature>
<feature type="compositionally biased region" description="Basic and acidic residues" evidence="1">
    <location>
        <begin position="157"/>
        <end position="178"/>
    </location>
</feature>
<reference evidence="3" key="1">
    <citation type="journal article" date="2016" name="Ticks Tick Borne Dis.">
        <title>De novo assembly and annotation of the salivary gland transcriptome of Rhipicephalus appendiculatus male and female ticks during blood feeding.</title>
        <authorList>
            <person name="de Castro M.H."/>
            <person name="de Klerk D."/>
            <person name="Pienaar R."/>
            <person name="Latif A.A."/>
            <person name="Rees D.J."/>
            <person name="Mans B.J."/>
        </authorList>
    </citation>
    <scope>NUCLEOTIDE SEQUENCE</scope>
    <source>
        <tissue evidence="3">Salivary glands</tissue>
    </source>
</reference>
<feature type="compositionally biased region" description="Polar residues" evidence="1">
    <location>
        <begin position="84"/>
        <end position="115"/>
    </location>
</feature>
<feature type="signal peptide" evidence="2">
    <location>
        <begin position="1"/>
        <end position="27"/>
    </location>
</feature>
<feature type="compositionally biased region" description="Basic and acidic residues" evidence="1">
    <location>
        <begin position="57"/>
        <end position="83"/>
    </location>
</feature>
<feature type="compositionally biased region" description="Basic and acidic residues" evidence="1">
    <location>
        <begin position="127"/>
        <end position="142"/>
    </location>
</feature>
<accession>A0A131ZAR3</accession>
<proteinExistence type="predicted"/>